<dbReference type="Proteomes" id="UP001595912">
    <property type="component" value="Unassembled WGS sequence"/>
</dbReference>
<sequence>MVAVLIEHGHHDEVRRLADAGDFACAQGLAGVQLAHGRWEAAAEALRPLADAGRWAAVDALAGILDAHDRTDEALTLVRRHATAGGPHTGPLLAELLARQGRTDEIVAMLLPCIADRSYAEPLVRLTTGHDDELARLLRDQLGTVCPLLRPAELLATVLERQEKVDEAVAVLRDHLVAVNDVAPLADILARHEREAQLRDLVAGAGGEVAALRLATWLEERGRVDDAVEVTRPYIAAPDAAVFLARLLTRHGRIGEAIDVLRPVPATMGEHAGCVVGELCDLLVERGRTDEALAFVDDLGARDGMGADLHLERAAVLVRAGRIESAIAWLRDRPDVRTWRVASCLADLLIDAGRPDDAGAVLDAVDRTDLWVDDLATLLIRRGKAAEALALFQEQGEDTAVKAELDAAFWSRFHAR</sequence>
<dbReference type="RefSeq" id="WP_380123128.1">
    <property type="nucleotide sequence ID" value="NZ_JBHSIU010000054.1"/>
</dbReference>
<dbReference type="Pfam" id="PF07721">
    <property type="entry name" value="TPR_4"/>
    <property type="match status" value="3"/>
</dbReference>
<evidence type="ECO:0000313" key="2">
    <source>
        <dbReference type="Proteomes" id="UP001595912"/>
    </source>
</evidence>
<name>A0ABV9W585_9ACTN</name>
<dbReference type="InterPro" id="IPR011990">
    <property type="entry name" value="TPR-like_helical_dom_sf"/>
</dbReference>
<organism evidence="1 2">
    <name type="scientific">Dactylosporangium cerinum</name>
    <dbReference type="NCBI Taxonomy" id="1434730"/>
    <lineage>
        <taxon>Bacteria</taxon>
        <taxon>Bacillati</taxon>
        <taxon>Actinomycetota</taxon>
        <taxon>Actinomycetes</taxon>
        <taxon>Micromonosporales</taxon>
        <taxon>Micromonosporaceae</taxon>
        <taxon>Dactylosporangium</taxon>
    </lineage>
</organism>
<keyword evidence="2" id="KW-1185">Reference proteome</keyword>
<dbReference type="SUPFAM" id="SSF48452">
    <property type="entry name" value="TPR-like"/>
    <property type="match status" value="1"/>
</dbReference>
<protein>
    <submittedName>
        <fullName evidence="1">Tetratricopeptide repeat protein</fullName>
    </submittedName>
</protein>
<accession>A0ABV9W585</accession>
<dbReference type="Gene3D" id="1.25.40.10">
    <property type="entry name" value="Tetratricopeptide repeat domain"/>
    <property type="match status" value="2"/>
</dbReference>
<reference evidence="2" key="1">
    <citation type="journal article" date="2019" name="Int. J. Syst. Evol. Microbiol.">
        <title>The Global Catalogue of Microorganisms (GCM) 10K type strain sequencing project: providing services to taxonomists for standard genome sequencing and annotation.</title>
        <authorList>
            <consortium name="The Broad Institute Genomics Platform"/>
            <consortium name="The Broad Institute Genome Sequencing Center for Infectious Disease"/>
            <person name="Wu L."/>
            <person name="Ma J."/>
        </authorList>
    </citation>
    <scope>NUCLEOTIDE SEQUENCE [LARGE SCALE GENOMIC DNA]</scope>
    <source>
        <strain evidence="2">CGMCC 4.7152</strain>
    </source>
</reference>
<comment type="caution">
    <text evidence="1">The sequence shown here is derived from an EMBL/GenBank/DDBJ whole genome shotgun (WGS) entry which is preliminary data.</text>
</comment>
<proteinExistence type="predicted"/>
<evidence type="ECO:0000313" key="1">
    <source>
        <dbReference type="EMBL" id="MFC5003822.1"/>
    </source>
</evidence>
<dbReference type="EMBL" id="JBHSIU010000054">
    <property type="protein sequence ID" value="MFC5003822.1"/>
    <property type="molecule type" value="Genomic_DNA"/>
</dbReference>
<dbReference type="InterPro" id="IPR011717">
    <property type="entry name" value="TPR-4"/>
</dbReference>
<gene>
    <name evidence="1" type="ORF">ACFPIJ_39115</name>
</gene>